<keyword evidence="3" id="KW-1185">Reference proteome</keyword>
<sequence>MRWYLGYPVLAAGLVFGAQTLFPRDIDELALPATTLGQNPGAERSAAVSTLERTSEEKATVPVSAMVVLASEARQAPPRSRLAAFSPGPRLLDAELPPPAPGMFDFIARSFAAVAPQPAVTLTASVEPVATGSWKSAVVQVKADTPVKTKPTGDAQKALLARDIQRELQRVGCYVGEIDGLWGPGSQRAVIAFMERVNAILPVDEPDVFMLSLLATETNAVCGATCPHGQVLSTGGRCLPTTLLAHDDSLEPRLARGPVLAARTRRDASEPATTMQDPGETAETTVAAATPPSRPPPLYGRMGIGGPRPGDEVLPAAHTQTATLPIGSNRLHRTASLEPSLAIDVVGDAPGEAIRPVTHVVPEPGMADPIVTPRRQARERAAERPRAVKSSRKNWRSNYRQVQRLFEHPLGRM</sequence>
<reference evidence="2 3" key="1">
    <citation type="journal article" date="2014" name="Genome Announc.">
        <title>Complete Genome Sequence of Hyphomicrobium nitrativorans Strain NL23, a Denitrifying Bacterium Isolated from Biofilm of a Methanol-Fed Denitrification System Treating Seawater at the Montreal Biodome.</title>
        <authorList>
            <person name="Martineau C."/>
            <person name="Villeneuve C."/>
            <person name="Mauffrey F."/>
            <person name="Villemur R."/>
        </authorList>
    </citation>
    <scope>NUCLEOTIDE SEQUENCE [LARGE SCALE GENOMIC DNA]</scope>
    <source>
        <strain evidence="2">NL23</strain>
    </source>
</reference>
<evidence type="ECO:0008006" key="4">
    <source>
        <dbReference type="Google" id="ProtNLM"/>
    </source>
</evidence>
<feature type="region of interest" description="Disordered" evidence="1">
    <location>
        <begin position="375"/>
        <end position="396"/>
    </location>
</feature>
<dbReference type="PATRIC" id="fig|1029756.8.peg.2634"/>
<evidence type="ECO:0000256" key="1">
    <source>
        <dbReference type="SAM" id="MobiDB-lite"/>
    </source>
</evidence>
<dbReference type="KEGG" id="hni:W911_12680"/>
<gene>
    <name evidence="2" type="ORF">W911_12680</name>
</gene>
<dbReference type="EMBL" id="CP006912">
    <property type="protein sequence ID" value="AHB50269.1"/>
    <property type="molecule type" value="Genomic_DNA"/>
</dbReference>
<evidence type="ECO:0000313" key="2">
    <source>
        <dbReference type="EMBL" id="AHB50269.1"/>
    </source>
</evidence>
<accession>V5SJW3</accession>
<dbReference type="AlphaFoldDB" id="V5SJW3"/>
<feature type="region of interest" description="Disordered" evidence="1">
    <location>
        <begin position="263"/>
        <end position="297"/>
    </location>
</feature>
<evidence type="ECO:0000313" key="3">
    <source>
        <dbReference type="Proteomes" id="UP000018542"/>
    </source>
</evidence>
<feature type="compositionally biased region" description="Basic and acidic residues" evidence="1">
    <location>
        <begin position="376"/>
        <end position="386"/>
    </location>
</feature>
<protein>
    <recommendedName>
        <fullName evidence="4">Peptidoglycan binding-like domain-containing protein</fullName>
    </recommendedName>
</protein>
<dbReference type="OrthoDB" id="7932821at2"/>
<dbReference type="RefSeq" id="WP_023787873.1">
    <property type="nucleotide sequence ID" value="NC_022997.1"/>
</dbReference>
<proteinExistence type="predicted"/>
<dbReference type="HOGENOM" id="CLU_665288_0_0_5"/>
<dbReference type="Proteomes" id="UP000018542">
    <property type="component" value="Chromosome"/>
</dbReference>
<name>V5SJW3_9HYPH</name>
<feature type="compositionally biased region" description="Low complexity" evidence="1">
    <location>
        <begin position="281"/>
        <end position="290"/>
    </location>
</feature>
<organism evidence="2 3">
    <name type="scientific">Hyphomicrobium nitrativorans NL23</name>
    <dbReference type="NCBI Taxonomy" id="1029756"/>
    <lineage>
        <taxon>Bacteria</taxon>
        <taxon>Pseudomonadati</taxon>
        <taxon>Pseudomonadota</taxon>
        <taxon>Alphaproteobacteria</taxon>
        <taxon>Hyphomicrobiales</taxon>
        <taxon>Hyphomicrobiaceae</taxon>
        <taxon>Hyphomicrobium</taxon>
    </lineage>
</organism>